<dbReference type="GO" id="GO:0016887">
    <property type="term" value="F:ATP hydrolysis activity"/>
    <property type="evidence" value="ECO:0007669"/>
    <property type="project" value="InterPro"/>
</dbReference>
<evidence type="ECO:0000259" key="11">
    <source>
        <dbReference type="PROSITE" id="PS50929"/>
    </source>
</evidence>
<dbReference type="PANTHER" id="PTHR24221">
    <property type="entry name" value="ATP-BINDING CASSETTE SUB-FAMILY B"/>
    <property type="match status" value="1"/>
</dbReference>
<dbReference type="Gene3D" id="3.40.50.300">
    <property type="entry name" value="P-loop containing nucleotide triphosphate hydrolases"/>
    <property type="match status" value="1"/>
</dbReference>
<evidence type="ECO:0000256" key="7">
    <source>
        <dbReference type="ARBA" id="ARBA00022989"/>
    </source>
</evidence>
<evidence type="ECO:0000256" key="8">
    <source>
        <dbReference type="ARBA" id="ARBA00023136"/>
    </source>
</evidence>
<dbReference type="FunFam" id="3.40.50.300:FF:000221">
    <property type="entry name" value="Multidrug ABC transporter ATP-binding protein"/>
    <property type="match status" value="1"/>
</dbReference>
<evidence type="ECO:0000256" key="2">
    <source>
        <dbReference type="ARBA" id="ARBA00022448"/>
    </source>
</evidence>
<dbReference type="InterPro" id="IPR003593">
    <property type="entry name" value="AAA+_ATPase"/>
</dbReference>
<dbReference type="PROSITE" id="PS50929">
    <property type="entry name" value="ABC_TM1F"/>
    <property type="match status" value="1"/>
</dbReference>
<dbReference type="InterPro" id="IPR011527">
    <property type="entry name" value="ABC1_TM_dom"/>
</dbReference>
<dbReference type="EMBL" id="UHJJ01000007">
    <property type="protein sequence ID" value="SUQ14666.1"/>
    <property type="molecule type" value="Genomic_DNA"/>
</dbReference>
<keyword evidence="8 9" id="KW-0472">Membrane</keyword>
<dbReference type="GO" id="GO:0140359">
    <property type="term" value="F:ABC-type transporter activity"/>
    <property type="evidence" value="ECO:0007669"/>
    <property type="project" value="InterPro"/>
</dbReference>
<dbReference type="InterPro" id="IPR036640">
    <property type="entry name" value="ABC1_TM_sf"/>
</dbReference>
<dbReference type="PROSITE" id="PS00211">
    <property type="entry name" value="ABC_TRANSPORTER_1"/>
    <property type="match status" value="1"/>
</dbReference>
<organism evidence="12 13">
    <name type="scientific">Faecalicatena contorta</name>
    <dbReference type="NCBI Taxonomy" id="39482"/>
    <lineage>
        <taxon>Bacteria</taxon>
        <taxon>Bacillati</taxon>
        <taxon>Bacillota</taxon>
        <taxon>Clostridia</taxon>
        <taxon>Lachnospirales</taxon>
        <taxon>Lachnospiraceae</taxon>
        <taxon>Faecalicatena</taxon>
    </lineage>
</organism>
<comment type="subcellular location">
    <subcellularLocation>
        <location evidence="1">Cell membrane</location>
        <topology evidence="1">Multi-pass membrane protein</topology>
    </subcellularLocation>
</comment>
<evidence type="ECO:0000259" key="10">
    <source>
        <dbReference type="PROSITE" id="PS50893"/>
    </source>
</evidence>
<keyword evidence="13" id="KW-1185">Reference proteome</keyword>
<keyword evidence="6 12" id="KW-0067">ATP-binding</keyword>
<feature type="transmembrane region" description="Helical" evidence="9">
    <location>
        <begin position="156"/>
        <end position="181"/>
    </location>
</feature>
<evidence type="ECO:0000256" key="3">
    <source>
        <dbReference type="ARBA" id="ARBA00022475"/>
    </source>
</evidence>
<dbReference type="Pfam" id="PF00005">
    <property type="entry name" value="ABC_tran"/>
    <property type="match status" value="1"/>
</dbReference>
<keyword evidence="3" id="KW-1003">Cell membrane</keyword>
<evidence type="ECO:0000256" key="6">
    <source>
        <dbReference type="ARBA" id="ARBA00022840"/>
    </source>
</evidence>
<dbReference type="PROSITE" id="PS50893">
    <property type="entry name" value="ABC_TRANSPORTER_2"/>
    <property type="match status" value="1"/>
</dbReference>
<dbReference type="GO" id="GO:0005524">
    <property type="term" value="F:ATP binding"/>
    <property type="evidence" value="ECO:0007669"/>
    <property type="project" value="UniProtKB-KW"/>
</dbReference>
<dbReference type="GO" id="GO:0005886">
    <property type="term" value="C:plasma membrane"/>
    <property type="evidence" value="ECO:0007669"/>
    <property type="project" value="UniProtKB-SubCell"/>
</dbReference>
<evidence type="ECO:0000256" key="5">
    <source>
        <dbReference type="ARBA" id="ARBA00022741"/>
    </source>
</evidence>
<reference evidence="13" key="1">
    <citation type="submission" date="2017-07" db="EMBL/GenBank/DDBJ databases">
        <authorList>
            <person name="Varghese N."/>
            <person name="Submissions S."/>
        </authorList>
    </citation>
    <scope>NUCLEOTIDE SEQUENCE [LARGE SCALE GENOMIC DNA]</scope>
    <source>
        <strain evidence="13">NLAE-zl-C134</strain>
    </source>
</reference>
<sequence>MRHVKLLIQWKGQISMKIDNPFRKNIRFGIGVFFTVLDGFLSASVYMALYLLLNILFSNKVSNENLLRLTLLIIAIFLVRLIAYVFGYTQGQIGGGAVSKQIRLFLGNKFKKIPLARFTQGQVGEYVNTMTSDVSNYEQILTHKTGNLVKNISLSIILLVFVCFLYFPAGLILLAVSILFIPNMWLSFRIVKKYGTARNNICAEAVSSIVEYITGIQTLRAYNMCGVKNETTTSILKDYSDVSYKYEAMGIPVAFTFNILTWLSLPVVMLVSSRPWLAGTLSSVDYLMVCLMPMLLAKMYMTISVDLFGYKNMMISKRKIQKVVDEPEEQGSYEDFNPVSYEICFDKVQFSYVQGEPVLKGVDFCAENQKLTAIVGDSGSGKSTILNLISKYYEADGGMISIGGENIHDVAAERVLEQISMVDQDVFLFDDTIRENIRHARPDATDAEIEAACKEANCDVFIRKMEKGYDTPIGENGNLLSGGERQRLSIARAILKNSPILLLDEATASLDIENELAVKQAITNLLKDKKTVVMIAHTLSIVKNANQILVVSGGKIAERGTHEELLARSGKYAAMWNAEQKLSE</sequence>
<dbReference type="SMART" id="SM00382">
    <property type="entry name" value="AAA"/>
    <property type="match status" value="1"/>
</dbReference>
<keyword evidence="2" id="KW-0813">Transport</keyword>
<evidence type="ECO:0000313" key="12">
    <source>
        <dbReference type="EMBL" id="SUQ14666.1"/>
    </source>
</evidence>
<keyword evidence="5" id="KW-0547">Nucleotide-binding</keyword>
<keyword evidence="7 9" id="KW-1133">Transmembrane helix</keyword>
<feature type="domain" description="ABC transporter" evidence="10">
    <location>
        <begin position="343"/>
        <end position="578"/>
    </location>
</feature>
<dbReference type="InterPro" id="IPR003439">
    <property type="entry name" value="ABC_transporter-like_ATP-bd"/>
</dbReference>
<gene>
    <name evidence="12" type="ORF">SAMN05216529_107120</name>
</gene>
<feature type="transmembrane region" description="Helical" evidence="9">
    <location>
        <begin position="65"/>
        <end position="86"/>
    </location>
</feature>
<evidence type="ECO:0000256" key="4">
    <source>
        <dbReference type="ARBA" id="ARBA00022692"/>
    </source>
</evidence>
<evidence type="ECO:0000256" key="9">
    <source>
        <dbReference type="SAM" id="Phobius"/>
    </source>
</evidence>
<dbReference type="InterPro" id="IPR017871">
    <property type="entry name" value="ABC_transporter-like_CS"/>
</dbReference>
<dbReference type="SUPFAM" id="SSF90123">
    <property type="entry name" value="ABC transporter transmembrane region"/>
    <property type="match status" value="1"/>
</dbReference>
<dbReference type="SUPFAM" id="SSF52540">
    <property type="entry name" value="P-loop containing nucleoside triphosphate hydrolases"/>
    <property type="match status" value="1"/>
</dbReference>
<dbReference type="Gene3D" id="1.20.1560.10">
    <property type="entry name" value="ABC transporter type 1, transmembrane domain"/>
    <property type="match status" value="1"/>
</dbReference>
<dbReference type="InterPro" id="IPR027417">
    <property type="entry name" value="P-loop_NTPase"/>
</dbReference>
<keyword evidence="4 9" id="KW-0812">Transmembrane</keyword>
<evidence type="ECO:0000256" key="1">
    <source>
        <dbReference type="ARBA" id="ARBA00004651"/>
    </source>
</evidence>
<dbReference type="Proteomes" id="UP000254051">
    <property type="component" value="Unassembled WGS sequence"/>
</dbReference>
<dbReference type="AlphaFoldDB" id="A0A315ZW43"/>
<dbReference type="Pfam" id="PF00664">
    <property type="entry name" value="ABC_membrane"/>
    <property type="match status" value="1"/>
</dbReference>
<dbReference type="InterPro" id="IPR039421">
    <property type="entry name" value="Type_1_exporter"/>
</dbReference>
<proteinExistence type="predicted"/>
<dbReference type="GO" id="GO:0034040">
    <property type="term" value="F:ATPase-coupled lipid transmembrane transporter activity"/>
    <property type="evidence" value="ECO:0007669"/>
    <property type="project" value="TreeGrafter"/>
</dbReference>
<feature type="transmembrane region" description="Helical" evidence="9">
    <location>
        <begin position="286"/>
        <end position="310"/>
    </location>
</feature>
<name>A0A315ZW43_9FIRM</name>
<feature type="transmembrane region" description="Helical" evidence="9">
    <location>
        <begin position="253"/>
        <end position="274"/>
    </location>
</feature>
<feature type="transmembrane region" description="Helical" evidence="9">
    <location>
        <begin position="26"/>
        <end position="53"/>
    </location>
</feature>
<accession>A0A315ZW43</accession>
<dbReference type="PANTHER" id="PTHR24221:SF397">
    <property type="entry name" value="ABC TRANSPORTER, ATP-BINDING TRANSMEMBRANE PROTEIN"/>
    <property type="match status" value="1"/>
</dbReference>
<feature type="domain" description="ABC transmembrane type-1" evidence="11">
    <location>
        <begin position="30"/>
        <end position="282"/>
    </location>
</feature>
<protein>
    <submittedName>
        <fullName evidence="12">ATP-binding cassette, subfamily B</fullName>
    </submittedName>
</protein>
<evidence type="ECO:0000313" key="13">
    <source>
        <dbReference type="Proteomes" id="UP000254051"/>
    </source>
</evidence>